<dbReference type="AlphaFoldDB" id="A0A1S1N0J1"/>
<dbReference type="Proteomes" id="UP000179786">
    <property type="component" value="Unassembled WGS sequence"/>
</dbReference>
<dbReference type="EMBL" id="MKJU01000022">
    <property type="protein sequence ID" value="OHU92103.1"/>
    <property type="molecule type" value="Genomic_DNA"/>
</dbReference>
<name>A0A1S1N0J1_9GAMM</name>
<protein>
    <submittedName>
        <fullName evidence="1">Uncharacterized protein</fullName>
    </submittedName>
</protein>
<keyword evidence="2" id="KW-1185">Reference proteome</keyword>
<organism evidence="1 2">
    <name type="scientific">Pseudoalteromonas amylolytica</name>
    <dbReference type="NCBI Taxonomy" id="1859457"/>
    <lineage>
        <taxon>Bacteria</taxon>
        <taxon>Pseudomonadati</taxon>
        <taxon>Pseudomonadota</taxon>
        <taxon>Gammaproteobacteria</taxon>
        <taxon>Alteromonadales</taxon>
        <taxon>Pseudoalteromonadaceae</taxon>
        <taxon>Pseudoalteromonas</taxon>
    </lineage>
</organism>
<reference evidence="1 2" key="1">
    <citation type="submission" date="2016-09" db="EMBL/GenBank/DDBJ databases">
        <title>Pseudoalteromonas amylolytica sp. nov., isolated from the surface seawater.</title>
        <authorList>
            <person name="Wu Y.-H."/>
            <person name="Cheng H."/>
            <person name="Jin X.-B."/>
            <person name="Wang C.-S."/>
            <person name="Xu X.-W."/>
        </authorList>
    </citation>
    <scope>NUCLEOTIDE SEQUENCE [LARGE SCALE GENOMIC DNA]</scope>
    <source>
        <strain evidence="1 2">JW1</strain>
    </source>
</reference>
<dbReference type="RefSeq" id="WP_070983905.1">
    <property type="nucleotide sequence ID" value="NZ_MKJU01000022.1"/>
</dbReference>
<evidence type="ECO:0000313" key="1">
    <source>
        <dbReference type="EMBL" id="OHU92103.1"/>
    </source>
</evidence>
<sequence length="124" mass="15013">MHTKSKRDVVFVATDQQLNKKSYYRRLWVATRNIDLPRRLWLDEIADTLRDYHGLICHYNGRRFNVPVIDEVFQDSDMRWLSYFLSPDSSGLSPKMHVRKLERLRLIDLYFRIKHPHIADHFGR</sequence>
<comment type="caution">
    <text evidence="1">The sequence shown here is derived from an EMBL/GenBank/DDBJ whole genome shotgun (WGS) entry which is preliminary data.</text>
</comment>
<proteinExistence type="predicted"/>
<dbReference type="STRING" id="1859457.BET10_07185"/>
<dbReference type="OrthoDB" id="7063057at2"/>
<gene>
    <name evidence="1" type="ORF">BET10_07185</name>
</gene>
<accession>A0A1S1N0J1</accession>
<evidence type="ECO:0000313" key="2">
    <source>
        <dbReference type="Proteomes" id="UP000179786"/>
    </source>
</evidence>